<keyword evidence="1" id="KW-0489">Methyltransferase</keyword>
<dbReference type="GO" id="GO:0032259">
    <property type="term" value="P:methylation"/>
    <property type="evidence" value="ECO:0007669"/>
    <property type="project" value="UniProtKB-KW"/>
</dbReference>
<accession>S3K0T3</accession>
<dbReference type="GO" id="GO:0008168">
    <property type="term" value="F:methyltransferase activity"/>
    <property type="evidence" value="ECO:0007669"/>
    <property type="project" value="UniProtKB-KW"/>
</dbReference>
<name>S3K0T3_TREMA</name>
<dbReference type="HOGENOM" id="CLU_014042_1_1_12"/>
<dbReference type="EMBL" id="ATFF01000006">
    <property type="protein sequence ID" value="EPF31095.1"/>
    <property type="molecule type" value="Genomic_DNA"/>
</dbReference>
<dbReference type="AlphaFoldDB" id="S3K0T3"/>
<protein>
    <recommendedName>
        <fullName evidence="4">S-adenosylmethionine-dependent methyltransferase domain-containing protein</fullName>
    </recommendedName>
</protein>
<proteinExistence type="predicted"/>
<dbReference type="Gene3D" id="3.40.50.150">
    <property type="entry name" value="Vaccinia Virus protein VP39"/>
    <property type="match status" value="1"/>
</dbReference>
<evidence type="ECO:0000313" key="5">
    <source>
        <dbReference type="EMBL" id="EPF31095.1"/>
    </source>
</evidence>
<keyword evidence="2" id="KW-0808">Transferase</keyword>
<keyword evidence="3" id="KW-0949">S-adenosyl-L-methionine</keyword>
<dbReference type="PANTHER" id="PTHR43042">
    <property type="entry name" value="SAM-DEPENDENT METHYLTRANSFERASE"/>
    <property type="match status" value="1"/>
</dbReference>
<dbReference type="SUPFAM" id="SSF53335">
    <property type="entry name" value="S-adenosyl-L-methionine-dependent methyltransferases"/>
    <property type="match status" value="1"/>
</dbReference>
<dbReference type="eggNOG" id="COG1092">
    <property type="taxonomic scope" value="Bacteria"/>
</dbReference>
<dbReference type="STRING" id="1125699.HMPREF9194_01428"/>
<dbReference type="InterPro" id="IPR029063">
    <property type="entry name" value="SAM-dependent_MTases_sf"/>
</dbReference>
<dbReference type="Gene3D" id="3.30.750.80">
    <property type="entry name" value="RNA methyltransferase domain (HRMD) like"/>
    <property type="match status" value="1"/>
</dbReference>
<evidence type="ECO:0000256" key="1">
    <source>
        <dbReference type="ARBA" id="ARBA00022603"/>
    </source>
</evidence>
<evidence type="ECO:0000256" key="2">
    <source>
        <dbReference type="ARBA" id="ARBA00022679"/>
    </source>
</evidence>
<gene>
    <name evidence="5" type="ORF">HMPREF9194_01428</name>
</gene>
<keyword evidence="6" id="KW-1185">Reference proteome</keyword>
<dbReference type="CDD" id="cd02440">
    <property type="entry name" value="AdoMet_MTases"/>
    <property type="match status" value="1"/>
</dbReference>
<dbReference type="Proteomes" id="UP000014541">
    <property type="component" value="Unassembled WGS sequence"/>
</dbReference>
<dbReference type="RefSeq" id="WP_016525706.1">
    <property type="nucleotide sequence ID" value="NZ_KE332518.1"/>
</dbReference>
<comment type="caution">
    <text evidence="5">The sequence shown here is derived from an EMBL/GenBank/DDBJ whole genome shotgun (WGS) entry which is preliminary data.</text>
</comment>
<dbReference type="PATRIC" id="fig|1125699.3.peg.1441"/>
<dbReference type="InterPro" id="IPR019614">
    <property type="entry name" value="SAM-dep_methyl-trfase"/>
</dbReference>
<sequence length="339" mass="39401">MDEKTAAQMRLLENRLVKRKAHLKKWARRNGIFCYRLYDRDIPEIPLCIDFYEDTQSIRYLVLYLYERPYEKPAEEEKLWLDEAVRTCCDVLQIPYNNVFTKIRHRQKNRQNQAAQYEKQNEKDFFITVSENGLRFSVNLSAYLDTGLFFDHRILREKVRAGAEHKRVLNLFCYTGAFSVYAAAGNARQVDSVDLSAPYLNRAQKNMALNGFADEARFSFIRSDALTFLKNASLSAPQKKWDIIVLDPPTFSNSKKTGTVLDINRDWPLLCSLCLNRLERGGKLYFSTNSKTLHFDENKILQESGASGIPKIGVSDISAQTIPEDFRNKRIHRCWLIET</sequence>
<evidence type="ECO:0000256" key="3">
    <source>
        <dbReference type="ARBA" id="ARBA00022691"/>
    </source>
</evidence>
<evidence type="ECO:0000313" key="6">
    <source>
        <dbReference type="Proteomes" id="UP000014541"/>
    </source>
</evidence>
<feature type="domain" description="S-adenosylmethionine-dependent methyltransferase" evidence="4">
    <location>
        <begin position="110"/>
        <end position="255"/>
    </location>
</feature>
<evidence type="ECO:0000259" key="4">
    <source>
        <dbReference type="Pfam" id="PF10672"/>
    </source>
</evidence>
<dbReference type="PANTHER" id="PTHR43042:SF3">
    <property type="entry name" value="RIBOSOMAL RNA LARGE SUBUNIT METHYLTRANSFERASE YWBD-RELATED"/>
    <property type="match status" value="1"/>
</dbReference>
<reference evidence="5 6" key="1">
    <citation type="submission" date="2013-04" db="EMBL/GenBank/DDBJ databases">
        <title>The Genome Sequence of Treponema maltophilum ATCC 51939.</title>
        <authorList>
            <consortium name="The Broad Institute Genomics Platform"/>
            <person name="Earl A."/>
            <person name="Ward D."/>
            <person name="Feldgarden M."/>
            <person name="Gevers D."/>
            <person name="Leonetti C."/>
            <person name="Blanton J.M."/>
            <person name="Dewhirst F.E."/>
            <person name="Izard J."/>
            <person name="Walker B."/>
            <person name="Young S."/>
            <person name="Zeng Q."/>
            <person name="Gargeya S."/>
            <person name="Fitzgerald M."/>
            <person name="Haas B."/>
            <person name="Abouelleil A."/>
            <person name="Allen A.W."/>
            <person name="Alvarado L."/>
            <person name="Arachchi H.M."/>
            <person name="Berlin A.M."/>
            <person name="Chapman S.B."/>
            <person name="Gainer-Dewar J."/>
            <person name="Goldberg J."/>
            <person name="Griggs A."/>
            <person name="Gujja S."/>
            <person name="Hansen M."/>
            <person name="Howarth C."/>
            <person name="Imamovic A."/>
            <person name="Ireland A."/>
            <person name="Larimer J."/>
            <person name="McCowan C."/>
            <person name="Murphy C."/>
            <person name="Pearson M."/>
            <person name="Poon T.W."/>
            <person name="Priest M."/>
            <person name="Roberts A."/>
            <person name="Saif S."/>
            <person name="Shea T."/>
            <person name="Sisk P."/>
            <person name="Sykes S."/>
            <person name="Wortman J."/>
            <person name="Nusbaum C."/>
            <person name="Birren B."/>
        </authorList>
    </citation>
    <scope>NUCLEOTIDE SEQUENCE [LARGE SCALE GENOMIC DNA]</scope>
    <source>
        <strain evidence="5 6">ATCC 51939</strain>
    </source>
</reference>
<organism evidence="5 6">
    <name type="scientific">Treponema maltophilum ATCC 51939</name>
    <dbReference type="NCBI Taxonomy" id="1125699"/>
    <lineage>
        <taxon>Bacteria</taxon>
        <taxon>Pseudomonadati</taxon>
        <taxon>Spirochaetota</taxon>
        <taxon>Spirochaetia</taxon>
        <taxon>Spirochaetales</taxon>
        <taxon>Treponemataceae</taxon>
        <taxon>Treponema</taxon>
    </lineage>
</organism>
<dbReference type="Pfam" id="PF10672">
    <property type="entry name" value="Methyltrans_SAM"/>
    <property type="match status" value="1"/>
</dbReference>